<dbReference type="Gene3D" id="3.30.565.10">
    <property type="entry name" value="Histidine kinase-like ATPase, C-terminal domain"/>
    <property type="match status" value="1"/>
</dbReference>
<dbReference type="SMART" id="SM00387">
    <property type="entry name" value="HATPase_c"/>
    <property type="match status" value="1"/>
</dbReference>
<dbReference type="PROSITE" id="PS50110">
    <property type="entry name" value="RESPONSE_REGULATORY"/>
    <property type="match status" value="1"/>
</dbReference>
<dbReference type="Gene3D" id="3.30.450.40">
    <property type="match status" value="1"/>
</dbReference>
<dbReference type="PANTHER" id="PTHR43719">
    <property type="entry name" value="TWO-COMPONENT HISTIDINE KINASE"/>
    <property type="match status" value="1"/>
</dbReference>
<dbReference type="Gene3D" id="3.40.50.2300">
    <property type="match status" value="1"/>
</dbReference>
<dbReference type="Pfam" id="PF00072">
    <property type="entry name" value="Response_reg"/>
    <property type="match status" value="1"/>
</dbReference>
<evidence type="ECO:0000259" key="4">
    <source>
        <dbReference type="PROSITE" id="PS50110"/>
    </source>
</evidence>
<evidence type="ECO:0000256" key="2">
    <source>
        <dbReference type="PROSITE-ProRule" id="PRU00169"/>
    </source>
</evidence>
<dbReference type="Pfam" id="PF00360">
    <property type="entry name" value="PHY"/>
    <property type="match status" value="1"/>
</dbReference>
<dbReference type="PANTHER" id="PTHR43719:SF28">
    <property type="entry name" value="PEROXIDE STRESS-ACTIVATED HISTIDINE KINASE MAK1-RELATED"/>
    <property type="match status" value="1"/>
</dbReference>
<dbReference type="InterPro" id="IPR003594">
    <property type="entry name" value="HATPase_dom"/>
</dbReference>
<name>A0AAW2Z459_9EUKA</name>
<keyword evidence="6" id="KW-1185">Reference proteome</keyword>
<dbReference type="Proteomes" id="UP001431209">
    <property type="component" value="Unassembled WGS sequence"/>
</dbReference>
<proteinExistence type="predicted"/>
<dbReference type="InterPro" id="IPR011006">
    <property type="entry name" value="CheY-like_superfamily"/>
</dbReference>
<dbReference type="GO" id="GO:0009584">
    <property type="term" value="P:detection of visible light"/>
    <property type="evidence" value="ECO:0007669"/>
    <property type="project" value="InterPro"/>
</dbReference>
<evidence type="ECO:0000313" key="5">
    <source>
        <dbReference type="EMBL" id="KAL0484623.1"/>
    </source>
</evidence>
<keyword evidence="5" id="KW-0418">Kinase</keyword>
<sequence>MIIWFKPEVVQIVNWAGEPKKLEMDDGRIMPRKSFAQWQEQLKHTSSQWSSVDMKVCREFKQIVLEVIVKQAIKSKQEAKIRQKKQEEFVDTICHEIRNPINGIIGSLHMIQDKIKVIQRHIVSESLSDMGNADFKSHLQEIEDAIHDAQVCADHQTDVANDVLTLSKLDNNKLEIDVEPFNANQEVRIVCRMVMSQLKKKNLKLDLNLPEESMVVKGDSFRLRQVLVNLLTNAIKFTDQGSIKVSYEAQDSMLKFTVSDTGIGMTKEEQLKLFQPFSQANTSISSQYGGTGLGLSISRQLVNLMGGTIAINSERGKGTTFSFTIKYEPMTADDMELLQESKERTPTSPSIASLLNFKKVLVVDNNEVDRRVLVGLLIKNGFVCEIASDGPRALELFSSTNFNYVLLALNKDTSGVNGFDCIRSIREFEKSNRPQDSLPVPIFWVDCDEEKVKEAITSGVTDFVERPYEVAAILQVFAKYQ</sequence>
<comment type="caution">
    <text evidence="5">The sequence shown here is derived from an EMBL/GenBank/DDBJ whole genome shotgun (WGS) entry which is preliminary data.</text>
</comment>
<evidence type="ECO:0000313" key="6">
    <source>
        <dbReference type="Proteomes" id="UP001431209"/>
    </source>
</evidence>
<keyword evidence="5" id="KW-0808">Transferase</keyword>
<organism evidence="5 6">
    <name type="scientific">Acrasis kona</name>
    <dbReference type="NCBI Taxonomy" id="1008807"/>
    <lineage>
        <taxon>Eukaryota</taxon>
        <taxon>Discoba</taxon>
        <taxon>Heterolobosea</taxon>
        <taxon>Tetramitia</taxon>
        <taxon>Eutetramitia</taxon>
        <taxon>Acrasidae</taxon>
        <taxon>Acrasis</taxon>
    </lineage>
</organism>
<dbReference type="PROSITE" id="PS50109">
    <property type="entry name" value="HIS_KIN"/>
    <property type="match status" value="1"/>
</dbReference>
<dbReference type="InterPro" id="IPR013515">
    <property type="entry name" value="Phytochrome_cen-reg"/>
</dbReference>
<dbReference type="InterPro" id="IPR036097">
    <property type="entry name" value="HisK_dim/P_sf"/>
</dbReference>
<dbReference type="InterPro" id="IPR029016">
    <property type="entry name" value="GAF-like_dom_sf"/>
</dbReference>
<dbReference type="InterPro" id="IPR043150">
    <property type="entry name" value="Phytochrome_PHY_sf"/>
</dbReference>
<dbReference type="InterPro" id="IPR005467">
    <property type="entry name" value="His_kinase_dom"/>
</dbReference>
<dbReference type="SUPFAM" id="SSF55781">
    <property type="entry name" value="GAF domain-like"/>
    <property type="match status" value="1"/>
</dbReference>
<dbReference type="CDD" id="cd00082">
    <property type="entry name" value="HisKA"/>
    <property type="match status" value="1"/>
</dbReference>
<dbReference type="InterPro" id="IPR001789">
    <property type="entry name" value="Sig_transdc_resp-reg_receiver"/>
</dbReference>
<evidence type="ECO:0000256" key="1">
    <source>
        <dbReference type="ARBA" id="ARBA00022553"/>
    </source>
</evidence>
<dbReference type="Gene3D" id="1.10.287.130">
    <property type="match status" value="1"/>
</dbReference>
<keyword evidence="1" id="KW-0597">Phosphoprotein</keyword>
<dbReference type="SUPFAM" id="SSF52172">
    <property type="entry name" value="CheY-like"/>
    <property type="match status" value="1"/>
</dbReference>
<dbReference type="EMBL" id="JAOPGA020001056">
    <property type="protein sequence ID" value="KAL0484623.1"/>
    <property type="molecule type" value="Genomic_DNA"/>
</dbReference>
<dbReference type="SUPFAM" id="SSF55874">
    <property type="entry name" value="ATPase domain of HSP90 chaperone/DNA topoisomerase II/histidine kinase"/>
    <property type="match status" value="1"/>
</dbReference>
<dbReference type="CDD" id="cd16922">
    <property type="entry name" value="HATPase_EvgS-ArcB-TorS-like"/>
    <property type="match status" value="1"/>
</dbReference>
<dbReference type="GO" id="GO:0006355">
    <property type="term" value="P:regulation of DNA-templated transcription"/>
    <property type="evidence" value="ECO:0007669"/>
    <property type="project" value="InterPro"/>
</dbReference>
<dbReference type="InterPro" id="IPR004358">
    <property type="entry name" value="Sig_transdc_His_kin-like_C"/>
</dbReference>
<gene>
    <name evidence="5" type="ORF">AKO1_003450</name>
</gene>
<dbReference type="Gene3D" id="3.30.450.270">
    <property type="match status" value="1"/>
</dbReference>
<feature type="domain" description="Response regulatory" evidence="4">
    <location>
        <begin position="359"/>
        <end position="481"/>
    </location>
</feature>
<dbReference type="Pfam" id="PF00512">
    <property type="entry name" value="HisKA"/>
    <property type="match status" value="1"/>
</dbReference>
<dbReference type="InterPro" id="IPR036890">
    <property type="entry name" value="HATPase_C_sf"/>
</dbReference>
<protein>
    <submittedName>
        <fullName evidence="5">Hybrid histidine kinase/receptor</fullName>
    </submittedName>
</protein>
<feature type="domain" description="Histidine kinase" evidence="3">
    <location>
        <begin position="92"/>
        <end position="329"/>
    </location>
</feature>
<dbReference type="FunFam" id="3.30.565.10:FF:000010">
    <property type="entry name" value="Sensor histidine kinase RcsC"/>
    <property type="match status" value="1"/>
</dbReference>
<dbReference type="CDD" id="cd17546">
    <property type="entry name" value="REC_hyHK_CKI1_RcsC-like"/>
    <property type="match status" value="1"/>
</dbReference>
<dbReference type="SUPFAM" id="SSF47384">
    <property type="entry name" value="Homodimeric domain of signal transducing histidine kinase"/>
    <property type="match status" value="1"/>
</dbReference>
<dbReference type="SMART" id="SM00448">
    <property type="entry name" value="REC"/>
    <property type="match status" value="1"/>
</dbReference>
<dbReference type="Pfam" id="PF02518">
    <property type="entry name" value="HATPase_c"/>
    <property type="match status" value="1"/>
</dbReference>
<dbReference type="InterPro" id="IPR003661">
    <property type="entry name" value="HisK_dim/P_dom"/>
</dbReference>
<accession>A0AAW2Z459</accession>
<dbReference type="PRINTS" id="PR00344">
    <property type="entry name" value="BCTRLSENSOR"/>
</dbReference>
<evidence type="ECO:0000259" key="3">
    <source>
        <dbReference type="PROSITE" id="PS50109"/>
    </source>
</evidence>
<reference evidence="5 6" key="1">
    <citation type="submission" date="2024-03" db="EMBL/GenBank/DDBJ databases">
        <title>The Acrasis kona genome and developmental transcriptomes reveal deep origins of eukaryotic multicellular pathways.</title>
        <authorList>
            <person name="Sheikh S."/>
            <person name="Fu C.-J."/>
            <person name="Brown M.W."/>
            <person name="Baldauf S.L."/>
        </authorList>
    </citation>
    <scope>NUCLEOTIDE SEQUENCE [LARGE SCALE GENOMIC DNA]</scope>
    <source>
        <strain evidence="5 6">ATCC MYA-3509</strain>
    </source>
</reference>
<dbReference type="SMART" id="SM00388">
    <property type="entry name" value="HisKA"/>
    <property type="match status" value="1"/>
</dbReference>
<dbReference type="AlphaFoldDB" id="A0AAW2Z459"/>
<dbReference type="InterPro" id="IPR050956">
    <property type="entry name" value="2C_system_His_kinase"/>
</dbReference>
<comment type="caution">
    <text evidence="2">Lacks conserved residue(s) required for the propagation of feature annotation.</text>
</comment>
<dbReference type="GO" id="GO:0000155">
    <property type="term" value="F:phosphorelay sensor kinase activity"/>
    <property type="evidence" value="ECO:0007669"/>
    <property type="project" value="InterPro"/>
</dbReference>